<dbReference type="InterPro" id="IPR029024">
    <property type="entry name" value="TerB-like"/>
</dbReference>
<dbReference type="AlphaFoldDB" id="A0A3B1A8L6"/>
<organism evidence="2">
    <name type="scientific">hydrothermal vent metagenome</name>
    <dbReference type="NCBI Taxonomy" id="652676"/>
    <lineage>
        <taxon>unclassified sequences</taxon>
        <taxon>metagenomes</taxon>
        <taxon>ecological metagenomes</taxon>
    </lineage>
</organism>
<sequence>MLTKLRIFFDSIGEMNAGAGLSEEQIQHAAAVLLVEAMMADHQVAETELQQLLSSLQELFHINPEQSEELMRLARDKHDVLVSLHEMTSIINETRDQQLKKNIVFGMWCIALADENKDKYEEHLIRKVAELLHISHGDFIQARLRAENRYT</sequence>
<dbReference type="Pfam" id="PF05099">
    <property type="entry name" value="TerB"/>
    <property type="match status" value="1"/>
</dbReference>
<dbReference type="InterPro" id="IPR007791">
    <property type="entry name" value="DjlA_N"/>
</dbReference>
<dbReference type="EMBL" id="UOFR01000029">
    <property type="protein sequence ID" value="VAW94549.1"/>
    <property type="molecule type" value="Genomic_DNA"/>
</dbReference>
<name>A0A3B1A8L6_9ZZZZ</name>
<proteinExistence type="predicted"/>
<feature type="domain" description="Co-chaperone DjlA N-terminal" evidence="1">
    <location>
        <begin position="28"/>
        <end position="143"/>
    </location>
</feature>
<dbReference type="SUPFAM" id="SSF158682">
    <property type="entry name" value="TerB-like"/>
    <property type="match status" value="1"/>
</dbReference>
<dbReference type="CDD" id="cd07313">
    <property type="entry name" value="terB_like_2"/>
    <property type="match status" value="1"/>
</dbReference>
<evidence type="ECO:0000259" key="1">
    <source>
        <dbReference type="Pfam" id="PF05099"/>
    </source>
</evidence>
<protein>
    <recommendedName>
        <fullName evidence="1">Co-chaperone DjlA N-terminal domain-containing protein</fullName>
    </recommendedName>
</protein>
<dbReference type="Gene3D" id="1.10.3680.10">
    <property type="entry name" value="TerB-like"/>
    <property type="match status" value="1"/>
</dbReference>
<gene>
    <name evidence="2" type="ORF">MNBD_GAMMA21-2966</name>
</gene>
<accession>A0A3B1A8L6</accession>
<reference evidence="2" key="1">
    <citation type="submission" date="2018-06" db="EMBL/GenBank/DDBJ databases">
        <authorList>
            <person name="Zhirakovskaya E."/>
        </authorList>
    </citation>
    <scope>NUCLEOTIDE SEQUENCE</scope>
</reference>
<evidence type="ECO:0000313" key="2">
    <source>
        <dbReference type="EMBL" id="VAW94549.1"/>
    </source>
</evidence>